<protein>
    <recommendedName>
        <fullName evidence="1">FKB95-like N-terminal Kelch domain-containing protein</fullName>
    </recommendedName>
</protein>
<dbReference type="InterPro" id="IPR036047">
    <property type="entry name" value="F-box-like_dom_sf"/>
</dbReference>
<dbReference type="InterPro" id="IPR015915">
    <property type="entry name" value="Kelch-typ_b-propeller"/>
</dbReference>
<dbReference type="SUPFAM" id="SSF81383">
    <property type="entry name" value="F-box domain"/>
    <property type="match status" value="1"/>
</dbReference>
<feature type="domain" description="FKB95-like N-terminal Kelch" evidence="1">
    <location>
        <begin position="106"/>
        <end position="357"/>
    </location>
</feature>
<dbReference type="InterPro" id="IPR057499">
    <property type="entry name" value="Kelch_FKB95"/>
</dbReference>
<evidence type="ECO:0000259" key="1">
    <source>
        <dbReference type="Pfam" id="PF25210"/>
    </source>
</evidence>
<keyword evidence="3" id="KW-1185">Reference proteome</keyword>
<dbReference type="Pfam" id="PF25210">
    <property type="entry name" value="Kelch_FKB95"/>
    <property type="match status" value="1"/>
</dbReference>
<dbReference type="PANTHER" id="PTHR24414">
    <property type="entry name" value="F-BOX/KELCH-REPEAT PROTEIN SKIP4"/>
    <property type="match status" value="1"/>
</dbReference>
<accession>A0A0E0LPP1</accession>
<dbReference type="Gramene" id="OPUNC07G24460.1">
    <property type="protein sequence ID" value="OPUNC07G24460.1"/>
    <property type="gene ID" value="OPUNC07G24460"/>
</dbReference>
<dbReference type="InterPro" id="IPR050354">
    <property type="entry name" value="F-box/kelch-repeat_ARATH"/>
</dbReference>
<dbReference type="PANTHER" id="PTHR24414:SF23">
    <property type="entry name" value="F-BOX_KELCH-REPEAT PROTEIN SKIP6"/>
    <property type="match status" value="1"/>
</dbReference>
<dbReference type="CDD" id="cd22152">
    <property type="entry name" value="F-box_AtAFR-like"/>
    <property type="match status" value="1"/>
</dbReference>
<organism evidence="2">
    <name type="scientific">Oryza punctata</name>
    <name type="common">Red rice</name>
    <dbReference type="NCBI Taxonomy" id="4537"/>
    <lineage>
        <taxon>Eukaryota</taxon>
        <taxon>Viridiplantae</taxon>
        <taxon>Streptophyta</taxon>
        <taxon>Embryophyta</taxon>
        <taxon>Tracheophyta</taxon>
        <taxon>Spermatophyta</taxon>
        <taxon>Magnoliopsida</taxon>
        <taxon>Liliopsida</taxon>
        <taxon>Poales</taxon>
        <taxon>Poaceae</taxon>
        <taxon>BOP clade</taxon>
        <taxon>Oryzoideae</taxon>
        <taxon>Oryzeae</taxon>
        <taxon>Oryzinae</taxon>
        <taxon>Oryza</taxon>
    </lineage>
</organism>
<dbReference type="SUPFAM" id="SSF117281">
    <property type="entry name" value="Kelch motif"/>
    <property type="match status" value="1"/>
</dbReference>
<name>A0A0E0LPP1_ORYPU</name>
<dbReference type="eggNOG" id="KOG1072">
    <property type="taxonomic scope" value="Eukaryota"/>
</dbReference>
<dbReference type="EnsemblPlants" id="OPUNC07G24460.1">
    <property type="protein sequence ID" value="OPUNC07G24460.1"/>
    <property type="gene ID" value="OPUNC07G24460"/>
</dbReference>
<reference evidence="2" key="1">
    <citation type="submission" date="2015-04" db="UniProtKB">
        <authorList>
            <consortium name="EnsemblPlants"/>
        </authorList>
    </citation>
    <scope>IDENTIFICATION</scope>
</reference>
<dbReference type="AlphaFoldDB" id="A0A0E0LPP1"/>
<sequence length="383" mass="40445">MGGGARRATSAAASDVTRGSLIPALPDDLAIHCIALLPRAAHPSLALVSRAFHALLCRDPDPLLAARRRLRLSDPHIILSLRPPASASPLFFLLLPHPGWPPLPLPPPPVPVSSSSSVAVDGNRMFLVGGTVSGVPSPSVQILDPRTRSWSIGPRLSSTREFAAAVALSGVLFVAGGCVPSSPFWAESLNLSSPDSKWSPVPSPPHFREKWMHGSASLAGKVLAVADRGGLAYDPAAPPSEAWAPVSPILDMGWKGRAAVVGGILYSYDYLGQVKGYDPDTDCWSKVEGLGQELPKFLCGATLANVGELLYLVWEGKWKGKAKGKGEARSMVVIDWAAIAVTKAKEGRLTGKVVSRDTIVFKDMPKGSAITHCIALELAAAQY</sequence>
<dbReference type="STRING" id="4537.A0A0E0LPP1"/>
<dbReference type="HOGENOM" id="CLU_032521_1_2_1"/>
<reference evidence="2" key="2">
    <citation type="submission" date="2018-05" db="EMBL/GenBank/DDBJ databases">
        <title>OpunRS2 (Oryza punctata Reference Sequence Version 2).</title>
        <authorList>
            <person name="Zhang J."/>
            <person name="Kudrna D."/>
            <person name="Lee S."/>
            <person name="Talag J."/>
            <person name="Welchert J."/>
            <person name="Wing R.A."/>
        </authorList>
    </citation>
    <scope>NUCLEOTIDE SEQUENCE [LARGE SCALE GENOMIC DNA]</scope>
</reference>
<evidence type="ECO:0000313" key="3">
    <source>
        <dbReference type="Proteomes" id="UP000026962"/>
    </source>
</evidence>
<dbReference type="Gene3D" id="2.120.10.80">
    <property type="entry name" value="Kelch-type beta propeller"/>
    <property type="match status" value="1"/>
</dbReference>
<dbReference type="Proteomes" id="UP000026962">
    <property type="component" value="Chromosome 7"/>
</dbReference>
<evidence type="ECO:0000313" key="2">
    <source>
        <dbReference type="EnsemblPlants" id="OPUNC07G24460.1"/>
    </source>
</evidence>
<dbReference type="OMA" id="WMHGNAV"/>
<proteinExistence type="predicted"/>